<sequence>MDKRDRLGYSRKQNYPPPASDSLLTGDCSGLYSSLNLIARFMG</sequence>
<evidence type="ECO:0000313" key="2">
    <source>
        <dbReference type="EMBL" id="CDN32667.1"/>
    </source>
</evidence>
<evidence type="ECO:0000313" key="3">
    <source>
        <dbReference type="Proteomes" id="UP000027616"/>
    </source>
</evidence>
<dbReference type="HOGENOM" id="CLU_3236204_0_0_10"/>
<gene>
    <name evidence="2" type="ORF">BN938_2597</name>
</gene>
<proteinExistence type="predicted"/>
<name>A0A060RAN7_9BACT</name>
<organism evidence="2 3">
    <name type="scientific">Mucinivorans hirudinis</name>
    <dbReference type="NCBI Taxonomy" id="1433126"/>
    <lineage>
        <taxon>Bacteria</taxon>
        <taxon>Pseudomonadati</taxon>
        <taxon>Bacteroidota</taxon>
        <taxon>Bacteroidia</taxon>
        <taxon>Bacteroidales</taxon>
        <taxon>Rikenellaceae</taxon>
        <taxon>Mucinivorans</taxon>
    </lineage>
</organism>
<protein>
    <submittedName>
        <fullName evidence="2">Uncharacterized protein</fullName>
    </submittedName>
</protein>
<reference evidence="2 3" key="1">
    <citation type="journal article" date="2015" name="Genome Announc.">
        <title>Complete Genome Sequence of the Novel Leech Symbiont Mucinivorans hirudinis M3T.</title>
        <authorList>
            <person name="Nelson M.C."/>
            <person name="Bomar L."/>
            <person name="Graf J."/>
        </authorList>
    </citation>
    <scope>NUCLEOTIDE SEQUENCE [LARGE SCALE GENOMIC DNA]</scope>
    <source>
        <strain evidence="3">M3</strain>
    </source>
</reference>
<dbReference type="AlphaFoldDB" id="A0A060RAN7"/>
<keyword evidence="3" id="KW-1185">Reference proteome</keyword>
<dbReference type="KEGG" id="rbc:BN938_2597"/>
<feature type="region of interest" description="Disordered" evidence="1">
    <location>
        <begin position="1"/>
        <end position="20"/>
    </location>
</feature>
<accession>A0A060RAN7</accession>
<evidence type="ECO:0000256" key="1">
    <source>
        <dbReference type="SAM" id="MobiDB-lite"/>
    </source>
</evidence>
<dbReference type="EMBL" id="HG934468">
    <property type="protein sequence ID" value="CDN32667.1"/>
    <property type="molecule type" value="Genomic_DNA"/>
</dbReference>
<dbReference type="Proteomes" id="UP000027616">
    <property type="component" value="Chromosome I"/>
</dbReference>